<keyword evidence="1" id="KW-0472">Membrane</keyword>
<dbReference type="Proteomes" id="UP000663671">
    <property type="component" value="Chromosome 3"/>
</dbReference>
<name>A0A8A1MFX3_AJECA</name>
<gene>
    <name evidence="2" type="ORF">I7I51_06239</name>
</gene>
<dbReference type="AlphaFoldDB" id="A0A8A1MFX3"/>
<evidence type="ECO:0000313" key="2">
    <source>
        <dbReference type="EMBL" id="QSS65396.1"/>
    </source>
</evidence>
<protein>
    <submittedName>
        <fullName evidence="2">Uncharacterized protein</fullName>
    </submittedName>
</protein>
<sequence length="121" mass="13419">MTEVALTGAVIVMQPTLTMFTCTASGGMLILFILATARLALLVPQESVKCEDIQHLESLRYLRYLRGYFRDFTRASILIGIIIFNDATSQHPAEISKAGNLTRYRALILVAPFKTCDAHAK</sequence>
<evidence type="ECO:0000256" key="1">
    <source>
        <dbReference type="SAM" id="Phobius"/>
    </source>
</evidence>
<dbReference type="EMBL" id="CP069115">
    <property type="protein sequence ID" value="QSS65396.1"/>
    <property type="molecule type" value="Genomic_DNA"/>
</dbReference>
<evidence type="ECO:0000313" key="3">
    <source>
        <dbReference type="Proteomes" id="UP000663671"/>
    </source>
</evidence>
<keyword evidence="1" id="KW-0812">Transmembrane</keyword>
<dbReference type="VEuPathDB" id="FungiDB:I7I51_06239"/>
<reference evidence="2" key="1">
    <citation type="submission" date="2021-01" db="EMBL/GenBank/DDBJ databases">
        <title>Chromosome-level genome assembly of a human fungal pathogen reveals clustering of transcriptionally co-regulated genes.</title>
        <authorList>
            <person name="Voorhies M."/>
            <person name="Cohen S."/>
            <person name="Shea T.P."/>
            <person name="Petrus S."/>
            <person name="Munoz J.F."/>
            <person name="Poplawski S."/>
            <person name="Goldman W.E."/>
            <person name="Michael T."/>
            <person name="Cuomo C.A."/>
            <person name="Sil A."/>
            <person name="Beyhan S."/>
        </authorList>
    </citation>
    <scope>NUCLEOTIDE SEQUENCE</scope>
    <source>
        <strain evidence="2">WU24</strain>
    </source>
</reference>
<organism evidence="2 3">
    <name type="scientific">Ajellomyces capsulatus</name>
    <name type="common">Darling's disease fungus</name>
    <name type="synonym">Histoplasma capsulatum</name>
    <dbReference type="NCBI Taxonomy" id="5037"/>
    <lineage>
        <taxon>Eukaryota</taxon>
        <taxon>Fungi</taxon>
        <taxon>Dikarya</taxon>
        <taxon>Ascomycota</taxon>
        <taxon>Pezizomycotina</taxon>
        <taxon>Eurotiomycetes</taxon>
        <taxon>Eurotiomycetidae</taxon>
        <taxon>Onygenales</taxon>
        <taxon>Ajellomycetaceae</taxon>
        <taxon>Histoplasma</taxon>
    </lineage>
</organism>
<accession>A0A8A1MFX3</accession>
<proteinExistence type="predicted"/>
<feature type="transmembrane region" description="Helical" evidence="1">
    <location>
        <begin position="17"/>
        <end position="41"/>
    </location>
</feature>
<keyword evidence="1" id="KW-1133">Transmembrane helix</keyword>